<dbReference type="InterPro" id="IPR016185">
    <property type="entry name" value="PreATP-grasp_dom_sf"/>
</dbReference>
<feature type="domain" description="ATP-grasp" evidence="13">
    <location>
        <begin position="177"/>
        <end position="383"/>
    </location>
</feature>
<dbReference type="UniPathway" id="UPA00074">
    <property type="reaction ID" value="UER00125"/>
</dbReference>
<dbReference type="SUPFAM" id="SSF52440">
    <property type="entry name" value="PreATP-grasp domain"/>
    <property type="match status" value="1"/>
</dbReference>
<comment type="caution">
    <text evidence="14">The sequence shown here is derived from an EMBL/GenBank/DDBJ whole genome shotgun (WGS) entry which is preliminary data.</text>
</comment>
<evidence type="ECO:0000256" key="12">
    <source>
        <dbReference type="PROSITE-ProRule" id="PRU00409"/>
    </source>
</evidence>
<dbReference type="Pfam" id="PF01071">
    <property type="entry name" value="GARS_A"/>
    <property type="match status" value="1"/>
</dbReference>
<dbReference type="InterPro" id="IPR020561">
    <property type="entry name" value="PRibGlycinamid_synth_ATP-grasp"/>
</dbReference>
<dbReference type="Gene3D" id="3.40.50.20">
    <property type="match status" value="1"/>
</dbReference>
<dbReference type="AlphaFoldDB" id="A0A250XG61"/>
<evidence type="ECO:0000256" key="1">
    <source>
        <dbReference type="ARBA" id="ARBA00005174"/>
    </source>
</evidence>
<evidence type="ECO:0000313" key="15">
    <source>
        <dbReference type="Proteomes" id="UP000232323"/>
    </source>
</evidence>
<dbReference type="Gene3D" id="3.30.470.20">
    <property type="entry name" value="ATP-grasp fold, B domain"/>
    <property type="match status" value="1"/>
</dbReference>
<keyword evidence="6" id="KW-0658">Purine biosynthesis</keyword>
<evidence type="ECO:0000259" key="13">
    <source>
        <dbReference type="PROSITE" id="PS50975"/>
    </source>
</evidence>
<dbReference type="InterPro" id="IPR037123">
    <property type="entry name" value="PRibGlycinamide_synth_C_sf"/>
</dbReference>
<dbReference type="GO" id="GO:0004637">
    <property type="term" value="F:phosphoribosylamine-glycine ligase activity"/>
    <property type="evidence" value="ECO:0007669"/>
    <property type="project" value="UniProtKB-EC"/>
</dbReference>
<dbReference type="EC" id="6.3.4.13" evidence="2"/>
<dbReference type="Pfam" id="PF02843">
    <property type="entry name" value="GARS_C"/>
    <property type="match status" value="1"/>
</dbReference>
<organism evidence="14 15">
    <name type="scientific">Chlamydomonas eustigma</name>
    <dbReference type="NCBI Taxonomy" id="1157962"/>
    <lineage>
        <taxon>Eukaryota</taxon>
        <taxon>Viridiplantae</taxon>
        <taxon>Chlorophyta</taxon>
        <taxon>core chlorophytes</taxon>
        <taxon>Chlorophyceae</taxon>
        <taxon>CS clade</taxon>
        <taxon>Chlamydomonadales</taxon>
        <taxon>Chlamydomonadaceae</taxon>
        <taxon>Chlamydomonas</taxon>
    </lineage>
</organism>
<evidence type="ECO:0000313" key="14">
    <source>
        <dbReference type="EMBL" id="GAX82064.1"/>
    </source>
</evidence>
<dbReference type="Proteomes" id="UP000232323">
    <property type="component" value="Unassembled WGS sequence"/>
</dbReference>
<dbReference type="NCBIfam" id="TIGR00877">
    <property type="entry name" value="purD"/>
    <property type="match status" value="1"/>
</dbReference>
<dbReference type="InterPro" id="IPR011054">
    <property type="entry name" value="Rudment_hybrid_motif"/>
</dbReference>
<dbReference type="EMBL" id="BEGY01000074">
    <property type="protein sequence ID" value="GAX82064.1"/>
    <property type="molecule type" value="Genomic_DNA"/>
</dbReference>
<dbReference type="OrthoDB" id="2018833at2759"/>
<dbReference type="InterPro" id="IPR011761">
    <property type="entry name" value="ATP-grasp"/>
</dbReference>
<dbReference type="SMART" id="SM01210">
    <property type="entry name" value="GARS_C"/>
    <property type="match status" value="1"/>
</dbReference>
<dbReference type="FunFam" id="3.90.600.10:FF:000001">
    <property type="entry name" value="Trifunctional purine biosynthetic protein adenosine-3"/>
    <property type="match status" value="1"/>
</dbReference>
<dbReference type="HAMAP" id="MF_00138">
    <property type="entry name" value="GARS"/>
    <property type="match status" value="1"/>
</dbReference>
<dbReference type="InterPro" id="IPR013815">
    <property type="entry name" value="ATP_grasp_subdomain_1"/>
</dbReference>
<comment type="similarity">
    <text evidence="9">Belongs to the GARS family.</text>
</comment>
<reference evidence="14 15" key="1">
    <citation type="submission" date="2017-08" db="EMBL/GenBank/DDBJ databases">
        <title>Acidophilic green algal genome provides insights into adaptation to an acidic environment.</title>
        <authorList>
            <person name="Hirooka S."/>
            <person name="Hirose Y."/>
            <person name="Kanesaki Y."/>
            <person name="Higuchi S."/>
            <person name="Fujiwara T."/>
            <person name="Onuma R."/>
            <person name="Era A."/>
            <person name="Ohbayashi R."/>
            <person name="Uzuka A."/>
            <person name="Nozaki H."/>
            <person name="Yoshikawa H."/>
            <person name="Miyagishima S.Y."/>
        </authorList>
    </citation>
    <scope>NUCLEOTIDE SEQUENCE [LARGE SCALE GENOMIC DNA]</scope>
    <source>
        <strain evidence="14 15">NIES-2499</strain>
    </source>
</reference>
<evidence type="ECO:0000256" key="11">
    <source>
        <dbReference type="ARBA" id="ARBA00042864"/>
    </source>
</evidence>
<dbReference type="GO" id="GO:0009113">
    <property type="term" value="P:purine nucleobase biosynthetic process"/>
    <property type="evidence" value="ECO:0007669"/>
    <property type="project" value="InterPro"/>
</dbReference>
<dbReference type="InterPro" id="IPR020559">
    <property type="entry name" value="PRibGlycinamide_synth_CS"/>
</dbReference>
<dbReference type="STRING" id="1157962.A0A250XG61"/>
<comment type="pathway">
    <text evidence="1">Purine metabolism; IMP biosynthesis via de novo pathway; N(1)-(5-phospho-D-ribosyl)glycinamide from 5-phospho-alpha-D-ribose 1-diphosphate: step 2/2.</text>
</comment>
<dbReference type="PANTHER" id="PTHR43472">
    <property type="entry name" value="PHOSPHORIBOSYLAMINE--GLYCINE LIGASE"/>
    <property type="match status" value="1"/>
</dbReference>
<dbReference type="FunFam" id="3.40.50.20:FF:000006">
    <property type="entry name" value="Phosphoribosylamine--glycine ligase, chloroplastic"/>
    <property type="match status" value="1"/>
</dbReference>
<dbReference type="PANTHER" id="PTHR43472:SF1">
    <property type="entry name" value="PHOSPHORIBOSYLAMINE--GLYCINE LIGASE, CHLOROPLASTIC"/>
    <property type="match status" value="1"/>
</dbReference>
<dbReference type="SMART" id="SM01209">
    <property type="entry name" value="GARS_A"/>
    <property type="match status" value="1"/>
</dbReference>
<keyword evidence="15" id="KW-1185">Reference proteome</keyword>
<evidence type="ECO:0000256" key="5">
    <source>
        <dbReference type="ARBA" id="ARBA00022741"/>
    </source>
</evidence>
<dbReference type="FunFam" id="3.30.1490.20:FF:000006">
    <property type="entry name" value="phosphoribosylamine--glycine ligase, chloroplastic-like"/>
    <property type="match status" value="1"/>
</dbReference>
<dbReference type="GO" id="GO:0005524">
    <property type="term" value="F:ATP binding"/>
    <property type="evidence" value="ECO:0007669"/>
    <property type="project" value="UniProtKB-UniRule"/>
</dbReference>
<dbReference type="SUPFAM" id="SSF56059">
    <property type="entry name" value="Glutathione synthetase ATP-binding domain-like"/>
    <property type="match status" value="1"/>
</dbReference>
<dbReference type="Pfam" id="PF02844">
    <property type="entry name" value="GARS_N"/>
    <property type="match status" value="1"/>
</dbReference>
<evidence type="ECO:0000256" key="10">
    <source>
        <dbReference type="ARBA" id="ARBA00042242"/>
    </source>
</evidence>
<evidence type="ECO:0000256" key="9">
    <source>
        <dbReference type="ARBA" id="ARBA00038345"/>
    </source>
</evidence>
<dbReference type="InterPro" id="IPR020562">
    <property type="entry name" value="PRibGlycinamide_synth_N"/>
</dbReference>
<evidence type="ECO:0000256" key="4">
    <source>
        <dbReference type="ARBA" id="ARBA00022723"/>
    </source>
</evidence>
<evidence type="ECO:0000256" key="8">
    <source>
        <dbReference type="ARBA" id="ARBA00023211"/>
    </source>
</evidence>
<evidence type="ECO:0000256" key="2">
    <source>
        <dbReference type="ARBA" id="ARBA00013255"/>
    </source>
</evidence>
<dbReference type="InterPro" id="IPR000115">
    <property type="entry name" value="PRibGlycinamide_synth"/>
</dbReference>
<dbReference type="PROSITE" id="PS50975">
    <property type="entry name" value="ATP_GRASP"/>
    <property type="match status" value="1"/>
</dbReference>
<keyword evidence="5 12" id="KW-0547">Nucleotide-binding</keyword>
<dbReference type="PROSITE" id="PS00184">
    <property type="entry name" value="GARS"/>
    <property type="match status" value="1"/>
</dbReference>
<evidence type="ECO:0000256" key="7">
    <source>
        <dbReference type="ARBA" id="ARBA00022840"/>
    </source>
</evidence>
<protein>
    <recommendedName>
        <fullName evidence="2">phosphoribosylamine--glycine ligase</fullName>
        <ecNumber evidence="2">6.3.4.13</ecNumber>
    </recommendedName>
    <alternativeName>
        <fullName evidence="10">Glycinamide ribonucleotide synthetase</fullName>
    </alternativeName>
    <alternativeName>
        <fullName evidence="11">Phosphoribosylglycinamide synthetase</fullName>
    </alternativeName>
</protein>
<keyword evidence="4" id="KW-0479">Metal-binding</keyword>
<proteinExistence type="inferred from homology"/>
<keyword evidence="3" id="KW-0436">Ligase</keyword>
<dbReference type="Gene3D" id="3.90.600.10">
    <property type="entry name" value="Phosphoribosylglycinamide synthetase, C-terminal domain"/>
    <property type="match status" value="1"/>
</dbReference>
<dbReference type="Gene3D" id="3.30.1490.20">
    <property type="entry name" value="ATP-grasp fold, A domain"/>
    <property type="match status" value="1"/>
</dbReference>
<evidence type="ECO:0000256" key="6">
    <source>
        <dbReference type="ARBA" id="ARBA00022755"/>
    </source>
</evidence>
<keyword evidence="8" id="KW-0464">Manganese</keyword>
<evidence type="ECO:0000256" key="3">
    <source>
        <dbReference type="ARBA" id="ARBA00022598"/>
    </source>
</evidence>
<dbReference type="SUPFAM" id="SSF51246">
    <property type="entry name" value="Rudiment single hybrid motif"/>
    <property type="match status" value="1"/>
</dbReference>
<keyword evidence="7 12" id="KW-0067">ATP-binding</keyword>
<gene>
    <name evidence="14" type="ORF">CEUSTIGMA_g9492.t1</name>
</gene>
<dbReference type="GO" id="GO:0046872">
    <property type="term" value="F:metal ion binding"/>
    <property type="evidence" value="ECO:0007669"/>
    <property type="project" value="UniProtKB-KW"/>
</dbReference>
<dbReference type="GO" id="GO:0006189">
    <property type="term" value="P:'de novo' IMP biosynthetic process"/>
    <property type="evidence" value="ECO:0007669"/>
    <property type="project" value="UniProtKB-UniPathway"/>
</dbReference>
<name>A0A250XG61_9CHLO</name>
<sequence length="494" mass="52780">MYSIITGSQNTTRCDVEYTCWNSRSAVLGIAQAKMLYRYGSNVHRQNSSKPASRCHRTRLSVLAAAGKINTLVIGSGGREHSLVWKISQSDLSNHVYSAPGNPGIAGERNVTNVNINVENNPEVVAFCKEKGVGLVVIGPEVPLVAGLADDLEAAGVPTWGPKAKAAQLEGSKAFMKDILKKYNIPTAAYEIFDDAKRAKDFIKSLGAPIVVKASGLAAGKGVVVARSVEEAYKAVDDMLVNKIFGGAGDELVIEEFLEGEEASFFAMVDGEKVVPLIAAQDHKAVGDGDTGPNTGGMGTYSPAPVVTDEVARQTMDEIMWRTAHAMVAEGAPFKGTLFAGLMIKDGKAKLLEHNVRFGDPECQSLMARCDSDVLDALLLASTGRLDKVDLKWKKEAAVTVVVAAKGYPGEYQKGTVIRGLEHVTGAKVFHAGTKLNASGELVSAGGRVLNVTALGADVAEAQAKAYKAVKQIQWDDAYYRNDIGWRAIERLKK</sequence>
<accession>A0A250XG61</accession>
<dbReference type="InterPro" id="IPR020560">
    <property type="entry name" value="PRibGlycinamide_synth_C-dom"/>
</dbReference>